<organism evidence="4 5">
    <name type="scientific">Sporosarcina ureae</name>
    <dbReference type="NCBI Taxonomy" id="1571"/>
    <lineage>
        <taxon>Bacteria</taxon>
        <taxon>Bacillati</taxon>
        <taxon>Bacillota</taxon>
        <taxon>Bacilli</taxon>
        <taxon>Bacillales</taxon>
        <taxon>Caryophanaceae</taxon>
        <taxon>Sporosarcina</taxon>
    </lineage>
</organism>
<dbReference type="PANTHER" id="PTHR43420">
    <property type="entry name" value="ACETYLTRANSFERASE"/>
    <property type="match status" value="1"/>
</dbReference>
<evidence type="ECO:0000259" key="3">
    <source>
        <dbReference type="PROSITE" id="PS51186"/>
    </source>
</evidence>
<dbReference type="Proteomes" id="UP000192486">
    <property type="component" value="Chromosome"/>
</dbReference>
<dbReference type="Gene3D" id="1.10.287.900">
    <property type="entry name" value="The crystal structure of the spermine/spermidine acetyltransferase from enterococcus faecali"/>
    <property type="match status" value="1"/>
</dbReference>
<proteinExistence type="predicted"/>
<sequence length="154" mass="17932">MSLHACEVTNENWQDVAYLSVHENQKNFIESNSFSLAQSQFEPEWKSIGLYDGEELVGYAMHGREADGDVWLDRFMIDQHHQGKGYASRFLKLLLTRMEEKYQCNKIYLSIYPSNKAAQHLYEKFGFKLNGKIDDVGEFPCLIMELDLQRSPVQ</sequence>
<feature type="domain" description="N-acetyltransferase" evidence="3">
    <location>
        <begin position="3"/>
        <end position="149"/>
    </location>
</feature>
<dbReference type="InterPro" id="IPR016181">
    <property type="entry name" value="Acyl_CoA_acyltransferase"/>
</dbReference>
<keyword evidence="2" id="KW-0012">Acyltransferase</keyword>
<evidence type="ECO:0000256" key="2">
    <source>
        <dbReference type="ARBA" id="ARBA00023315"/>
    </source>
</evidence>
<dbReference type="InterPro" id="IPR050680">
    <property type="entry name" value="YpeA/RimI_acetyltransf"/>
</dbReference>
<dbReference type="Pfam" id="PF00583">
    <property type="entry name" value="Acetyltransf_1"/>
    <property type="match status" value="1"/>
</dbReference>
<evidence type="ECO:0000313" key="4">
    <source>
        <dbReference type="EMBL" id="ARF13912.1"/>
    </source>
</evidence>
<dbReference type="Gene3D" id="3.40.630.30">
    <property type="match status" value="1"/>
</dbReference>
<reference evidence="4 5" key="1">
    <citation type="submission" date="2016-04" db="EMBL/GenBank/DDBJ databases">
        <title>Comparative Genomics and Epigenetics of Sporosarcina ureae.</title>
        <authorList>
            <person name="Oliver A.S."/>
            <person name="Cooper K.K."/>
        </authorList>
    </citation>
    <scope>NUCLEOTIDE SEQUENCE [LARGE SCALE GENOMIC DNA]</scope>
    <source>
        <strain evidence="4 5">S204</strain>
    </source>
</reference>
<evidence type="ECO:0000313" key="5">
    <source>
        <dbReference type="Proteomes" id="UP000192486"/>
    </source>
</evidence>
<keyword evidence="5" id="KW-1185">Reference proteome</keyword>
<dbReference type="EMBL" id="CP015108">
    <property type="protein sequence ID" value="ARF13912.1"/>
    <property type="molecule type" value="Genomic_DNA"/>
</dbReference>
<dbReference type="PROSITE" id="PS51186">
    <property type="entry name" value="GNAT"/>
    <property type="match status" value="1"/>
</dbReference>
<protein>
    <submittedName>
        <fullName evidence="4">Spermidine acetyltransferase</fullName>
    </submittedName>
</protein>
<gene>
    <name evidence="4" type="ORF">SporoS204_06990</name>
</gene>
<dbReference type="RefSeq" id="WP_029054224.1">
    <property type="nucleotide sequence ID" value="NZ_CP015108.1"/>
</dbReference>
<dbReference type="InterPro" id="IPR000182">
    <property type="entry name" value="GNAT_dom"/>
</dbReference>
<keyword evidence="1" id="KW-0808">Transferase</keyword>
<dbReference type="PANTHER" id="PTHR43420:SF47">
    <property type="entry name" value="N-ACETYLTRANSFERASE DOMAIN-CONTAINING PROTEIN"/>
    <property type="match status" value="1"/>
</dbReference>
<name>A0ABN4YLN1_SPOUR</name>
<evidence type="ECO:0000256" key="1">
    <source>
        <dbReference type="ARBA" id="ARBA00022679"/>
    </source>
</evidence>
<dbReference type="InterPro" id="IPR027455">
    <property type="entry name" value="Sper_AcTfrase_N"/>
</dbReference>
<accession>A0ABN4YLN1</accession>
<dbReference type="SUPFAM" id="SSF55729">
    <property type="entry name" value="Acyl-CoA N-acyltransferases (Nat)"/>
    <property type="match status" value="1"/>
</dbReference>
<dbReference type="CDD" id="cd04301">
    <property type="entry name" value="NAT_SF"/>
    <property type="match status" value="1"/>
</dbReference>